<evidence type="ECO:0000259" key="1">
    <source>
        <dbReference type="Pfam" id="PF13452"/>
    </source>
</evidence>
<evidence type="ECO:0000313" key="2">
    <source>
        <dbReference type="EMBL" id="MBR0667216.1"/>
    </source>
</evidence>
<dbReference type="CDD" id="cd03441">
    <property type="entry name" value="R_hydratase_like"/>
    <property type="match status" value="1"/>
</dbReference>
<dbReference type="InterPro" id="IPR039569">
    <property type="entry name" value="FAS1-like_DH_region"/>
</dbReference>
<dbReference type="SUPFAM" id="SSF54637">
    <property type="entry name" value="Thioesterase/thiol ester dehydrase-isomerase"/>
    <property type="match status" value="1"/>
</dbReference>
<dbReference type="InterPro" id="IPR029069">
    <property type="entry name" value="HotDog_dom_sf"/>
</dbReference>
<dbReference type="Pfam" id="PF13452">
    <property type="entry name" value="FAS1_DH_region"/>
    <property type="match status" value="1"/>
</dbReference>
<dbReference type="EMBL" id="JAAGBB010000031">
    <property type="protein sequence ID" value="MBR0667216.1"/>
    <property type="molecule type" value="Genomic_DNA"/>
</dbReference>
<dbReference type="RefSeq" id="WP_211854994.1">
    <property type="nucleotide sequence ID" value="NZ_JAAGBB010000031.1"/>
</dbReference>
<gene>
    <name evidence="2" type="ORF">GXW71_22855</name>
</gene>
<keyword evidence="3" id="KW-1185">Reference proteome</keyword>
<accession>A0ABS5F3W0</accession>
<organism evidence="2 3">
    <name type="scientific">Plastoroseomonas hellenica</name>
    <dbReference type="NCBI Taxonomy" id="2687306"/>
    <lineage>
        <taxon>Bacteria</taxon>
        <taxon>Pseudomonadati</taxon>
        <taxon>Pseudomonadota</taxon>
        <taxon>Alphaproteobacteria</taxon>
        <taxon>Acetobacterales</taxon>
        <taxon>Acetobacteraceae</taxon>
        <taxon>Plastoroseomonas</taxon>
    </lineage>
</organism>
<reference evidence="3" key="1">
    <citation type="journal article" date="2021" name="Syst. Appl. Microbiol.">
        <title>Roseomonas hellenica sp. nov., isolated from roots of wild-growing Alkanna tinctoria.</title>
        <authorList>
            <person name="Rat A."/>
            <person name="Naranjo H.D."/>
            <person name="Lebbe L."/>
            <person name="Cnockaert M."/>
            <person name="Krigas N."/>
            <person name="Grigoriadou K."/>
            <person name="Maloupa E."/>
            <person name="Willems A."/>
        </authorList>
    </citation>
    <scope>NUCLEOTIDE SEQUENCE [LARGE SCALE GENOMIC DNA]</scope>
    <source>
        <strain evidence="3">LMG 31523</strain>
    </source>
</reference>
<comment type="caution">
    <text evidence="2">The sequence shown here is derived from an EMBL/GenBank/DDBJ whole genome shotgun (WGS) entry which is preliminary data.</text>
</comment>
<sequence length="159" mass="17814">MSAVTEPAPISDAEAERYLQSLIGPIGEDVTTLVELGAVRRMALAIGDLDPIHFDEAATRARGHRGVVAPWPLLWLYFFTCTIYEHDFPFGKATVHGQDEYELHEPMVVGDHITIRTAMVDAKLKHGKTGRLGQVVSERRFTNQRGELCAVLRTTLFRR</sequence>
<protein>
    <submittedName>
        <fullName evidence="2">MaoC family dehydratase</fullName>
    </submittedName>
</protein>
<dbReference type="Proteomes" id="UP001196870">
    <property type="component" value="Unassembled WGS sequence"/>
</dbReference>
<proteinExistence type="predicted"/>
<evidence type="ECO:0000313" key="3">
    <source>
        <dbReference type="Proteomes" id="UP001196870"/>
    </source>
</evidence>
<name>A0ABS5F3W0_9PROT</name>
<dbReference type="Gene3D" id="3.10.129.10">
    <property type="entry name" value="Hotdog Thioesterase"/>
    <property type="match status" value="1"/>
</dbReference>
<feature type="domain" description="FAS1-like dehydratase" evidence="1">
    <location>
        <begin position="24"/>
        <end position="148"/>
    </location>
</feature>